<accession>A0A4Q9I0M7</accession>
<dbReference type="GeneID" id="97372328"/>
<gene>
    <name evidence="1" type="ORF">EYS09_02485</name>
</gene>
<evidence type="ECO:0000313" key="1">
    <source>
        <dbReference type="EMBL" id="TBO61197.1"/>
    </source>
</evidence>
<evidence type="ECO:0000313" key="2">
    <source>
        <dbReference type="Proteomes" id="UP000292452"/>
    </source>
</evidence>
<comment type="caution">
    <text evidence="1">The sequence shown here is derived from an EMBL/GenBank/DDBJ whole genome shotgun (WGS) entry which is preliminary data.</text>
</comment>
<dbReference type="EMBL" id="SIXH01000012">
    <property type="protein sequence ID" value="TBO61197.1"/>
    <property type="molecule type" value="Genomic_DNA"/>
</dbReference>
<organism evidence="1 2">
    <name type="scientific">Streptomyces kasugaensis</name>
    <dbReference type="NCBI Taxonomy" id="1946"/>
    <lineage>
        <taxon>Bacteria</taxon>
        <taxon>Bacillati</taxon>
        <taxon>Actinomycetota</taxon>
        <taxon>Actinomycetes</taxon>
        <taxon>Kitasatosporales</taxon>
        <taxon>Streptomycetaceae</taxon>
        <taxon>Streptomyces</taxon>
    </lineage>
</organism>
<dbReference type="Proteomes" id="UP000292452">
    <property type="component" value="Unassembled WGS sequence"/>
</dbReference>
<name>A0A4Q9I0M7_STRKA</name>
<protein>
    <submittedName>
        <fullName evidence="1">Uncharacterized protein</fullName>
    </submittedName>
</protein>
<proteinExistence type="predicted"/>
<dbReference type="AlphaFoldDB" id="A0A4Q9I0M7"/>
<dbReference type="RefSeq" id="WP_052853339.1">
    <property type="nucleotide sequence ID" value="NZ_NDXL01000001.1"/>
</dbReference>
<sequence length="73" mass="7222">MKRSLPSLSARAVPALITVGCTSALLAGLIASAVPSSGLRAADRWAAGVVSTATPLALGNGRDSGTSEWNSKG</sequence>
<keyword evidence="2" id="KW-1185">Reference proteome</keyword>
<reference evidence="1 2" key="1">
    <citation type="submission" date="2019-02" db="EMBL/GenBank/DDBJ databases">
        <title>Draft Genome Sequence of Streptomyces sp. AM-2504, identified by 16S rRNA comparative analysis as a Streptomyces Kasugaensis strain.</title>
        <authorList>
            <person name="Napolioni V."/>
            <person name="Giuliodori A.M."/>
            <person name="Spurio R."/>
            <person name="Fabbretti A."/>
        </authorList>
    </citation>
    <scope>NUCLEOTIDE SEQUENCE [LARGE SCALE GENOMIC DNA]</scope>
    <source>
        <strain evidence="1 2">AM-2504</strain>
    </source>
</reference>